<evidence type="ECO:0000313" key="1">
    <source>
        <dbReference type="EMBL" id="WRL65553.1"/>
    </source>
</evidence>
<dbReference type="EMBL" id="CP141261">
    <property type="protein sequence ID" value="WRL65553.1"/>
    <property type="molecule type" value="Genomic_DNA"/>
</dbReference>
<keyword evidence="2" id="KW-1185">Reference proteome</keyword>
<evidence type="ECO:0000313" key="2">
    <source>
        <dbReference type="Proteomes" id="UP001324287"/>
    </source>
</evidence>
<name>A0ABZ1B6W2_9ACTN</name>
<gene>
    <name evidence="1" type="ORF">U6N30_08170</name>
</gene>
<organism evidence="1 2">
    <name type="scientific">Blastococcus brunescens</name>
    <dbReference type="NCBI Taxonomy" id="1564165"/>
    <lineage>
        <taxon>Bacteria</taxon>
        <taxon>Bacillati</taxon>
        <taxon>Actinomycetota</taxon>
        <taxon>Actinomycetes</taxon>
        <taxon>Geodermatophilales</taxon>
        <taxon>Geodermatophilaceae</taxon>
        <taxon>Blastococcus</taxon>
    </lineage>
</organism>
<reference evidence="1 2" key="1">
    <citation type="submission" date="2023-12" db="EMBL/GenBank/DDBJ databases">
        <title>Blastococcus brunescens sp. nov., an actonobacterium isolated from sandstone collected in sahara desert.</title>
        <authorList>
            <person name="Gtari M."/>
            <person name="Ghodhbane F."/>
        </authorList>
    </citation>
    <scope>NUCLEOTIDE SEQUENCE [LARGE SCALE GENOMIC DNA]</scope>
    <source>
        <strain evidence="1 2">BMG 8361</strain>
    </source>
</reference>
<dbReference type="RefSeq" id="WP_324276872.1">
    <property type="nucleotide sequence ID" value="NZ_CP141261.1"/>
</dbReference>
<dbReference type="Proteomes" id="UP001324287">
    <property type="component" value="Chromosome"/>
</dbReference>
<sequence length="116" mass="13130">MLRGLSHAEAASYYHYPAEARALIDAMVAKGWLVRRSTLLTDAEASYFNYSLNQSEFSNGPDLRNRYLHGSHMDASDEDEHFRTYVTALKLLIALVIKINDDFWLQADETSGDPTS</sequence>
<evidence type="ECO:0008006" key="3">
    <source>
        <dbReference type="Google" id="ProtNLM"/>
    </source>
</evidence>
<accession>A0ABZ1B6W2</accession>
<protein>
    <recommendedName>
        <fullName evidence="3">DUF4145 domain-containing protein</fullName>
    </recommendedName>
</protein>
<proteinExistence type="predicted"/>